<dbReference type="Pfam" id="PF01638">
    <property type="entry name" value="HxlR"/>
    <property type="match status" value="1"/>
</dbReference>
<evidence type="ECO:0000256" key="3">
    <source>
        <dbReference type="ARBA" id="ARBA00023163"/>
    </source>
</evidence>
<proteinExistence type="predicted"/>
<name>A0A9D1UXT2_9LACO</name>
<dbReference type="PANTHER" id="PTHR33204:SF37">
    <property type="entry name" value="HTH-TYPE TRANSCRIPTIONAL REGULATOR YODB"/>
    <property type="match status" value="1"/>
</dbReference>
<reference evidence="5" key="1">
    <citation type="journal article" date="2021" name="PeerJ">
        <title>Extensive microbial diversity within the chicken gut microbiome revealed by metagenomics and culture.</title>
        <authorList>
            <person name="Gilroy R."/>
            <person name="Ravi A."/>
            <person name="Getino M."/>
            <person name="Pursley I."/>
            <person name="Horton D.L."/>
            <person name="Alikhan N.F."/>
            <person name="Baker D."/>
            <person name="Gharbi K."/>
            <person name="Hall N."/>
            <person name="Watson M."/>
            <person name="Adriaenssens E.M."/>
            <person name="Foster-Nyarko E."/>
            <person name="Jarju S."/>
            <person name="Secka A."/>
            <person name="Antonio M."/>
            <person name="Oren A."/>
            <person name="Chaudhuri R.R."/>
            <person name="La Ragione R."/>
            <person name="Hildebrand F."/>
            <person name="Pallen M.J."/>
        </authorList>
    </citation>
    <scope>NUCLEOTIDE SEQUENCE</scope>
    <source>
        <strain evidence="5">6627</strain>
    </source>
</reference>
<accession>A0A9D1UXT2</accession>
<protein>
    <submittedName>
        <fullName evidence="5">Helix-turn-helix transcriptional regulator</fullName>
    </submittedName>
</protein>
<dbReference type="SUPFAM" id="SSF46785">
    <property type="entry name" value="Winged helix' DNA-binding domain"/>
    <property type="match status" value="1"/>
</dbReference>
<dbReference type="PANTHER" id="PTHR33204">
    <property type="entry name" value="TRANSCRIPTIONAL REGULATOR, MARR FAMILY"/>
    <property type="match status" value="1"/>
</dbReference>
<dbReference type="AlphaFoldDB" id="A0A9D1UXT2"/>
<reference evidence="5" key="2">
    <citation type="submission" date="2021-04" db="EMBL/GenBank/DDBJ databases">
        <authorList>
            <person name="Gilroy R."/>
        </authorList>
    </citation>
    <scope>NUCLEOTIDE SEQUENCE</scope>
    <source>
        <strain evidence="5">6627</strain>
    </source>
</reference>
<evidence type="ECO:0000313" key="5">
    <source>
        <dbReference type="EMBL" id="HIX02437.1"/>
    </source>
</evidence>
<sequence>MKIEENDFQLCPKFSKTFSILGRKWNGLIIEVLLKEGPQRFKDLAHKVSKCSDRVLVERLKELEEEQIVKKVPLDSCSSCRNMYELTERGMDLKDVMTAVHQWSDKWYTLAECNEK</sequence>
<keyword evidence="3" id="KW-0804">Transcription</keyword>
<evidence type="ECO:0000313" key="6">
    <source>
        <dbReference type="Proteomes" id="UP000823963"/>
    </source>
</evidence>
<keyword evidence="2" id="KW-0238">DNA-binding</keyword>
<dbReference type="InterPro" id="IPR036390">
    <property type="entry name" value="WH_DNA-bd_sf"/>
</dbReference>
<keyword evidence="1" id="KW-0805">Transcription regulation</keyword>
<dbReference type="EMBL" id="DXFP01000064">
    <property type="protein sequence ID" value="HIX02437.1"/>
    <property type="molecule type" value="Genomic_DNA"/>
</dbReference>
<evidence type="ECO:0000256" key="1">
    <source>
        <dbReference type="ARBA" id="ARBA00023015"/>
    </source>
</evidence>
<dbReference type="InterPro" id="IPR002577">
    <property type="entry name" value="HTH_HxlR"/>
</dbReference>
<dbReference type="Gene3D" id="1.10.10.10">
    <property type="entry name" value="Winged helix-like DNA-binding domain superfamily/Winged helix DNA-binding domain"/>
    <property type="match status" value="1"/>
</dbReference>
<evidence type="ECO:0000259" key="4">
    <source>
        <dbReference type="PROSITE" id="PS51118"/>
    </source>
</evidence>
<evidence type="ECO:0000256" key="2">
    <source>
        <dbReference type="ARBA" id="ARBA00023125"/>
    </source>
</evidence>
<feature type="domain" description="HTH hxlR-type" evidence="4">
    <location>
        <begin position="11"/>
        <end position="112"/>
    </location>
</feature>
<dbReference type="Proteomes" id="UP000823963">
    <property type="component" value="Unassembled WGS sequence"/>
</dbReference>
<gene>
    <name evidence="5" type="ORF">H9861_06745</name>
</gene>
<comment type="caution">
    <text evidence="5">The sequence shown here is derived from an EMBL/GenBank/DDBJ whole genome shotgun (WGS) entry which is preliminary data.</text>
</comment>
<dbReference type="GO" id="GO:0003677">
    <property type="term" value="F:DNA binding"/>
    <property type="evidence" value="ECO:0007669"/>
    <property type="project" value="UniProtKB-KW"/>
</dbReference>
<dbReference type="InterPro" id="IPR036388">
    <property type="entry name" value="WH-like_DNA-bd_sf"/>
</dbReference>
<organism evidence="5 6">
    <name type="scientific">Candidatus Ligilactobacillus excrementigallinarum</name>
    <dbReference type="NCBI Taxonomy" id="2838641"/>
    <lineage>
        <taxon>Bacteria</taxon>
        <taxon>Bacillati</taxon>
        <taxon>Bacillota</taxon>
        <taxon>Bacilli</taxon>
        <taxon>Lactobacillales</taxon>
        <taxon>Lactobacillaceae</taxon>
        <taxon>Ligilactobacillus</taxon>
    </lineage>
</organism>
<dbReference type="PROSITE" id="PS51118">
    <property type="entry name" value="HTH_HXLR"/>
    <property type="match status" value="1"/>
</dbReference>